<organism evidence="1 2">
    <name type="scientific">Microbacterium capsulatum</name>
    <dbReference type="NCBI Taxonomy" id="3041921"/>
    <lineage>
        <taxon>Bacteria</taxon>
        <taxon>Bacillati</taxon>
        <taxon>Actinomycetota</taxon>
        <taxon>Actinomycetes</taxon>
        <taxon>Micrococcales</taxon>
        <taxon>Microbacteriaceae</taxon>
        <taxon>Microbacterium</taxon>
    </lineage>
</organism>
<dbReference type="Proteomes" id="UP001230289">
    <property type="component" value="Unassembled WGS sequence"/>
</dbReference>
<gene>
    <name evidence="1" type="ORF">RBR11_07380</name>
</gene>
<name>A0ABU0XF36_9MICO</name>
<evidence type="ECO:0000313" key="1">
    <source>
        <dbReference type="EMBL" id="MDQ4213737.1"/>
    </source>
</evidence>
<dbReference type="RefSeq" id="WP_308488674.1">
    <property type="nucleotide sequence ID" value="NZ_JAVFCB010000003.1"/>
</dbReference>
<accession>A0ABU0XF36</accession>
<proteinExistence type="predicted"/>
<reference evidence="1 2" key="1">
    <citation type="submission" date="2023-08" db="EMBL/GenBank/DDBJ databases">
        <title>Microbacterium sp. nov., isolated from a waste landfill.</title>
        <authorList>
            <person name="Wen W."/>
        </authorList>
    </citation>
    <scope>NUCLEOTIDE SEQUENCE [LARGE SCALE GENOMIC DNA]</scope>
    <source>
        <strain evidence="1 2">ASV81</strain>
    </source>
</reference>
<evidence type="ECO:0000313" key="2">
    <source>
        <dbReference type="Proteomes" id="UP001230289"/>
    </source>
</evidence>
<dbReference type="EMBL" id="JAVFCB010000003">
    <property type="protein sequence ID" value="MDQ4213737.1"/>
    <property type="molecule type" value="Genomic_DNA"/>
</dbReference>
<keyword evidence="2" id="KW-1185">Reference proteome</keyword>
<protein>
    <submittedName>
        <fullName evidence="1">Uncharacterized protein</fullName>
    </submittedName>
</protein>
<comment type="caution">
    <text evidence="1">The sequence shown here is derived from an EMBL/GenBank/DDBJ whole genome shotgun (WGS) entry which is preliminary data.</text>
</comment>
<sequence length="144" mass="16179">MRPETLSLFAAVIAIYVAIYATDLAHNDGDRIDKENVARAHADACRSSIVTMHTKLIALRRGYELGPSEKALRLADWDEAMDAVSLVQIACIDQIKASGDHFQTYEAELEQIRAQYAVAYRGLWDETDARKLIDWSNEVIGILR</sequence>